<sequence length="533" mass="59557">MRRTLKSIFRISSRKKDAGTRSPAKERQNQHTARPAPSAPSAPSAPCVEREASQPDGTHRQSQKESLQPRQSASIAANDIDSSVSKDVDDSIAESYRAYMPAVSPGPLHYDAKYMSLGGDSRLTAGEGQRDHNEDVANRNIETYGVECPKTPTKGQEGIQELGDRVAQFVARANGKVRNYRVHTAFNIVLGSVDDTSITSIGSPTSLHSRISKNSGKYSLGTGIATEGSLVDGIMPHVKSPSVQPYNRRDWPVRKPREKIRESQQIQASTRDTEEDDRKARQRQYPVQNHTGSGLSKESQPDHHGRRMSLKHALVDGEQGHNEYRGVDLDGVVDLRDTEDTDGTIQWAPAVTHEVVKPHEHEIIEECVYREIHNHDVYHRTLPVYETEILPARHFMHDSNGGLKEISEDKIPGWTGQNQKWYIGEKTTPDTEKLPFLPRQTEPRILADRTYMTPEGFPRRETTILHPPELDDLSDYTGIVMPIEFVHHDSKNASLEEPERKNGARDNYPVLGSFSFESLKGPHPSILNGVGSS</sequence>
<dbReference type="Proteomes" id="UP000799753">
    <property type="component" value="Unassembled WGS sequence"/>
</dbReference>
<evidence type="ECO:0000313" key="2">
    <source>
        <dbReference type="EMBL" id="KAF2637990.1"/>
    </source>
</evidence>
<protein>
    <submittedName>
        <fullName evidence="2">Uncharacterized protein</fullName>
    </submittedName>
</protein>
<feature type="compositionally biased region" description="Low complexity" evidence="1">
    <location>
        <begin position="72"/>
        <end position="83"/>
    </location>
</feature>
<organism evidence="2 3">
    <name type="scientific">Massarina eburnea CBS 473.64</name>
    <dbReference type="NCBI Taxonomy" id="1395130"/>
    <lineage>
        <taxon>Eukaryota</taxon>
        <taxon>Fungi</taxon>
        <taxon>Dikarya</taxon>
        <taxon>Ascomycota</taxon>
        <taxon>Pezizomycotina</taxon>
        <taxon>Dothideomycetes</taxon>
        <taxon>Pleosporomycetidae</taxon>
        <taxon>Pleosporales</taxon>
        <taxon>Massarineae</taxon>
        <taxon>Massarinaceae</taxon>
        <taxon>Massarina</taxon>
    </lineage>
</organism>
<proteinExistence type="predicted"/>
<dbReference type="EMBL" id="MU006791">
    <property type="protein sequence ID" value="KAF2637990.1"/>
    <property type="molecule type" value="Genomic_DNA"/>
</dbReference>
<feature type="compositionally biased region" description="Low complexity" evidence="1">
    <location>
        <begin position="33"/>
        <end position="46"/>
    </location>
</feature>
<feature type="compositionally biased region" description="Basic and acidic residues" evidence="1">
    <location>
        <begin position="14"/>
        <end position="29"/>
    </location>
</feature>
<feature type="compositionally biased region" description="Basic and acidic residues" evidence="1">
    <location>
        <begin position="48"/>
        <end position="63"/>
    </location>
</feature>
<keyword evidence="3" id="KW-1185">Reference proteome</keyword>
<gene>
    <name evidence="2" type="ORF">P280DRAFT_87557</name>
</gene>
<name>A0A6A6RRL3_9PLEO</name>
<feature type="region of interest" description="Disordered" evidence="1">
    <location>
        <begin position="236"/>
        <end position="308"/>
    </location>
</feature>
<dbReference type="AlphaFoldDB" id="A0A6A6RRL3"/>
<dbReference type="PANTHER" id="PTHR38703">
    <property type="entry name" value="CHROMOSOME 8, WHOLE GENOME SHOTGUN SEQUENCE"/>
    <property type="match status" value="1"/>
</dbReference>
<feature type="compositionally biased region" description="Polar residues" evidence="1">
    <location>
        <begin position="285"/>
        <end position="298"/>
    </location>
</feature>
<dbReference type="PANTHER" id="PTHR38703:SF1">
    <property type="entry name" value="ALLERGEN"/>
    <property type="match status" value="1"/>
</dbReference>
<evidence type="ECO:0000313" key="3">
    <source>
        <dbReference type="Proteomes" id="UP000799753"/>
    </source>
</evidence>
<evidence type="ECO:0000256" key="1">
    <source>
        <dbReference type="SAM" id="MobiDB-lite"/>
    </source>
</evidence>
<feature type="region of interest" description="Disordered" evidence="1">
    <location>
        <begin position="1"/>
        <end position="86"/>
    </location>
</feature>
<reference evidence="2" key="1">
    <citation type="journal article" date="2020" name="Stud. Mycol.">
        <title>101 Dothideomycetes genomes: a test case for predicting lifestyles and emergence of pathogens.</title>
        <authorList>
            <person name="Haridas S."/>
            <person name="Albert R."/>
            <person name="Binder M."/>
            <person name="Bloem J."/>
            <person name="Labutti K."/>
            <person name="Salamov A."/>
            <person name="Andreopoulos B."/>
            <person name="Baker S."/>
            <person name="Barry K."/>
            <person name="Bills G."/>
            <person name="Bluhm B."/>
            <person name="Cannon C."/>
            <person name="Castanera R."/>
            <person name="Culley D."/>
            <person name="Daum C."/>
            <person name="Ezra D."/>
            <person name="Gonzalez J."/>
            <person name="Henrissat B."/>
            <person name="Kuo A."/>
            <person name="Liang C."/>
            <person name="Lipzen A."/>
            <person name="Lutzoni F."/>
            <person name="Magnuson J."/>
            <person name="Mondo S."/>
            <person name="Nolan M."/>
            <person name="Ohm R."/>
            <person name="Pangilinan J."/>
            <person name="Park H.-J."/>
            <person name="Ramirez L."/>
            <person name="Alfaro M."/>
            <person name="Sun H."/>
            <person name="Tritt A."/>
            <person name="Yoshinaga Y."/>
            <person name="Zwiers L.-H."/>
            <person name="Turgeon B."/>
            <person name="Goodwin S."/>
            <person name="Spatafora J."/>
            <person name="Crous P."/>
            <person name="Grigoriev I."/>
        </authorList>
    </citation>
    <scope>NUCLEOTIDE SEQUENCE</scope>
    <source>
        <strain evidence="2">CBS 473.64</strain>
    </source>
</reference>
<accession>A0A6A6RRL3</accession>
<feature type="compositionally biased region" description="Basic and acidic residues" evidence="1">
    <location>
        <begin position="247"/>
        <end position="262"/>
    </location>
</feature>
<dbReference type="OrthoDB" id="5325276at2759"/>